<evidence type="ECO:0000313" key="1">
    <source>
        <dbReference type="EMBL" id="KAB1989003.1"/>
    </source>
</evidence>
<keyword evidence="2" id="KW-1185">Reference proteome</keyword>
<comment type="caution">
    <text evidence="1">The sequence shown here is derived from an EMBL/GenBank/DDBJ whole genome shotgun (WGS) entry which is preliminary data.</text>
</comment>
<name>A0A7J5DJY2_9ACTN</name>
<dbReference type="AlphaFoldDB" id="A0A7J5DJY2"/>
<dbReference type="Proteomes" id="UP000442990">
    <property type="component" value="Unassembled WGS sequence"/>
</dbReference>
<evidence type="ECO:0008006" key="3">
    <source>
        <dbReference type="Google" id="ProtNLM"/>
    </source>
</evidence>
<proteinExistence type="predicted"/>
<gene>
    <name evidence="1" type="ORF">F8144_10750</name>
</gene>
<evidence type="ECO:0000313" key="2">
    <source>
        <dbReference type="Proteomes" id="UP000442990"/>
    </source>
</evidence>
<reference evidence="1 2" key="1">
    <citation type="submission" date="2019-09" db="EMBL/GenBank/DDBJ databases">
        <title>Isolation and identification of active actinomycetes.</title>
        <authorList>
            <person name="Yu Z."/>
            <person name="Han C."/>
            <person name="Yu B."/>
        </authorList>
    </citation>
    <scope>NUCLEOTIDE SEQUENCE [LARGE SCALE GENOMIC DNA]</scope>
    <source>
        <strain evidence="1 2">NEAU-H2</strain>
    </source>
</reference>
<dbReference type="EMBL" id="WBKG01000006">
    <property type="protein sequence ID" value="KAB1989003.1"/>
    <property type="molecule type" value="Genomic_DNA"/>
</dbReference>
<sequence length="217" mass="23824">MDFAFVESEKDHGRDCFVYTGHSDLDLMGVENLRGLEDHDRFGLPRAGQEQDAFAPHTTHMLVMVEGELVAGAELVAYSPLGLPLSEWPALRGVLRHSGRLVQCRRPVIRPEFAVAPLPELPFGALGGLLKGCLQWAVFHDVSDVVVELADGRSPKRLAELGFTAVEGSGPVGAPRTYRLNVSRLVARSFRASHPFYRYLLEYDKSVLIGEADTAVA</sequence>
<organism evidence="1 2">
    <name type="scientific">Streptomyces triticiradicis</name>
    <dbReference type="NCBI Taxonomy" id="2651189"/>
    <lineage>
        <taxon>Bacteria</taxon>
        <taxon>Bacillati</taxon>
        <taxon>Actinomycetota</taxon>
        <taxon>Actinomycetes</taxon>
        <taxon>Kitasatosporales</taxon>
        <taxon>Streptomycetaceae</taxon>
        <taxon>Streptomyces</taxon>
    </lineage>
</organism>
<accession>A0A7J5DJY2</accession>
<protein>
    <recommendedName>
        <fullName evidence="3">GNAT family N-acetyltransferase</fullName>
    </recommendedName>
</protein>
<dbReference type="RefSeq" id="WP_151469032.1">
    <property type="nucleotide sequence ID" value="NZ_WBKG01000006.1"/>
</dbReference>